<proteinExistence type="predicted"/>
<dbReference type="PANTHER" id="PTHR31674">
    <property type="entry name" value="B3 DOMAIN-CONTAINING PROTEIN REM-LIKE 3-RELATED"/>
    <property type="match status" value="1"/>
</dbReference>
<reference evidence="8" key="1">
    <citation type="submission" date="2022-03" db="EMBL/GenBank/DDBJ databases">
        <title>A functionally conserved STORR gene fusion in Papaver species that diverged 16.8 million years ago.</title>
        <authorList>
            <person name="Catania T."/>
        </authorList>
    </citation>
    <scope>NUCLEOTIDE SEQUENCE</scope>
    <source>
        <strain evidence="8">S-191538</strain>
    </source>
</reference>
<keyword evidence="3" id="KW-0805">Transcription regulation</keyword>
<feature type="domain" description="TF-B3" evidence="7">
    <location>
        <begin position="13"/>
        <end position="98"/>
    </location>
</feature>
<dbReference type="InterPro" id="IPR015300">
    <property type="entry name" value="DNA-bd_pseudobarrel_sf"/>
</dbReference>
<protein>
    <recommendedName>
        <fullName evidence="7">TF-B3 domain-containing protein</fullName>
    </recommendedName>
</protein>
<dbReference type="GO" id="GO:0003677">
    <property type="term" value="F:DNA binding"/>
    <property type="evidence" value="ECO:0007669"/>
    <property type="project" value="UniProtKB-KW"/>
</dbReference>
<evidence type="ECO:0000256" key="1">
    <source>
        <dbReference type="ARBA" id="ARBA00004123"/>
    </source>
</evidence>
<gene>
    <name evidence="8" type="ORF">MKW94_018366</name>
</gene>
<dbReference type="AlphaFoldDB" id="A0AA41VE74"/>
<dbReference type="PANTHER" id="PTHR31674:SF62">
    <property type="entry name" value="B3 DOMAIN-CONTAINING PROTEIN REM14-RELATED"/>
    <property type="match status" value="1"/>
</dbReference>
<accession>A0AA41VE74</accession>
<sequence length="103" mass="11671">MEKPASSSYKPHFFQPILPGSSSAHVLSIPKAFQRDYLVNGEDSEGIATLKSPLKSWKVKMNDFKFTEGWGEFFKAHNLIEYPLPKLMSDESKVHHGEKMGKC</sequence>
<dbReference type="SMART" id="SM01019">
    <property type="entry name" value="B3"/>
    <property type="match status" value="1"/>
</dbReference>
<dbReference type="Gene3D" id="2.40.330.10">
    <property type="entry name" value="DNA-binding pseudobarrel domain"/>
    <property type="match status" value="1"/>
</dbReference>
<evidence type="ECO:0000313" key="8">
    <source>
        <dbReference type="EMBL" id="MCL7039595.1"/>
    </source>
</evidence>
<evidence type="ECO:0000256" key="3">
    <source>
        <dbReference type="ARBA" id="ARBA00023015"/>
    </source>
</evidence>
<keyword evidence="5" id="KW-0804">Transcription</keyword>
<organism evidence="8 9">
    <name type="scientific">Papaver nudicaule</name>
    <name type="common">Iceland poppy</name>
    <dbReference type="NCBI Taxonomy" id="74823"/>
    <lineage>
        <taxon>Eukaryota</taxon>
        <taxon>Viridiplantae</taxon>
        <taxon>Streptophyta</taxon>
        <taxon>Embryophyta</taxon>
        <taxon>Tracheophyta</taxon>
        <taxon>Spermatophyta</taxon>
        <taxon>Magnoliopsida</taxon>
        <taxon>Ranunculales</taxon>
        <taxon>Papaveraceae</taxon>
        <taxon>Papaveroideae</taxon>
        <taxon>Papaver</taxon>
    </lineage>
</organism>
<evidence type="ECO:0000259" key="7">
    <source>
        <dbReference type="SMART" id="SM01019"/>
    </source>
</evidence>
<evidence type="ECO:0000256" key="4">
    <source>
        <dbReference type="ARBA" id="ARBA00023125"/>
    </source>
</evidence>
<keyword evidence="6" id="KW-0539">Nucleus</keyword>
<evidence type="ECO:0000256" key="6">
    <source>
        <dbReference type="ARBA" id="ARBA00023242"/>
    </source>
</evidence>
<dbReference type="SUPFAM" id="SSF101936">
    <property type="entry name" value="DNA-binding pseudobarrel domain"/>
    <property type="match status" value="1"/>
</dbReference>
<keyword evidence="9" id="KW-1185">Reference proteome</keyword>
<keyword evidence="2" id="KW-0677">Repeat</keyword>
<comment type="subcellular location">
    <subcellularLocation>
        <location evidence="1">Nucleus</location>
    </subcellularLocation>
</comment>
<dbReference type="InterPro" id="IPR003340">
    <property type="entry name" value="B3_DNA-bd"/>
</dbReference>
<dbReference type="GO" id="GO:0005634">
    <property type="term" value="C:nucleus"/>
    <property type="evidence" value="ECO:0007669"/>
    <property type="project" value="UniProtKB-SubCell"/>
</dbReference>
<keyword evidence="4" id="KW-0238">DNA-binding</keyword>
<name>A0AA41VE74_PAPNU</name>
<dbReference type="InterPro" id="IPR039218">
    <property type="entry name" value="REM_fam"/>
</dbReference>
<evidence type="ECO:0000313" key="9">
    <source>
        <dbReference type="Proteomes" id="UP001177140"/>
    </source>
</evidence>
<evidence type="ECO:0000256" key="5">
    <source>
        <dbReference type="ARBA" id="ARBA00023163"/>
    </source>
</evidence>
<dbReference type="Proteomes" id="UP001177140">
    <property type="component" value="Unassembled WGS sequence"/>
</dbReference>
<dbReference type="CDD" id="cd10017">
    <property type="entry name" value="B3_DNA"/>
    <property type="match status" value="1"/>
</dbReference>
<evidence type="ECO:0000256" key="2">
    <source>
        <dbReference type="ARBA" id="ARBA00022737"/>
    </source>
</evidence>
<dbReference type="EMBL" id="JAJJMA010203079">
    <property type="protein sequence ID" value="MCL7039595.1"/>
    <property type="molecule type" value="Genomic_DNA"/>
</dbReference>
<comment type="caution">
    <text evidence="8">The sequence shown here is derived from an EMBL/GenBank/DDBJ whole genome shotgun (WGS) entry which is preliminary data.</text>
</comment>